<name>A0ABS5PWR1_9PSED</name>
<dbReference type="Pfam" id="PF13440">
    <property type="entry name" value="Polysacc_synt_3"/>
    <property type="match status" value="1"/>
</dbReference>
<feature type="transmembrane region" description="Helical" evidence="6">
    <location>
        <begin position="295"/>
        <end position="316"/>
    </location>
</feature>
<evidence type="ECO:0000256" key="3">
    <source>
        <dbReference type="ARBA" id="ARBA00022692"/>
    </source>
</evidence>
<comment type="subcellular location">
    <subcellularLocation>
        <location evidence="1">Cell membrane</location>
        <topology evidence="1">Multi-pass membrane protein</topology>
    </subcellularLocation>
</comment>
<dbReference type="PANTHER" id="PTHR30250:SF11">
    <property type="entry name" value="O-ANTIGEN TRANSPORTER-RELATED"/>
    <property type="match status" value="1"/>
</dbReference>
<keyword evidence="5 6" id="KW-0472">Membrane</keyword>
<evidence type="ECO:0000256" key="5">
    <source>
        <dbReference type="ARBA" id="ARBA00023136"/>
    </source>
</evidence>
<keyword evidence="8" id="KW-1185">Reference proteome</keyword>
<reference evidence="7 8" key="1">
    <citation type="journal article" date="2021" name="Syst. Appl. Microbiol.">
        <title>Pseudomonas lalucatii sp. nov. isolated from Vallgornera, a karstic cave in Mallorca, Western Mediterranean.</title>
        <authorList>
            <person name="Busquets A."/>
            <person name="Mulet M."/>
            <person name="Gomila M."/>
            <person name="Garcia-Valdes E."/>
        </authorList>
    </citation>
    <scope>NUCLEOTIDE SEQUENCE [LARGE SCALE GENOMIC DNA]</scope>
    <source>
        <strain evidence="7 8">R1b54</strain>
    </source>
</reference>
<dbReference type="Proteomes" id="UP001196601">
    <property type="component" value="Unassembled WGS sequence"/>
</dbReference>
<keyword evidence="2" id="KW-1003">Cell membrane</keyword>
<dbReference type="PANTHER" id="PTHR30250">
    <property type="entry name" value="PST FAMILY PREDICTED COLANIC ACID TRANSPORTER"/>
    <property type="match status" value="1"/>
</dbReference>
<sequence length="318" mass="34283">MSFAKLKASTFLRSVMLLAGGAAIAQGITVGVTPVLTRLFSPAEFGMLAAFTSALTILLAVSSLRYEFALPQVRNIKQARTLVFLCLGLLFVTSLLVFIFLVVASISGFALWGEWDYIWLLPVGIMFAGAFQVANYWAVREKAFRELAKANVNRSLFQATAQVGMGLAGVGGLALVLGYVLSQAVGALKILLGAVGDIRRPSWRRLRVLAVRHKRFPLFSVPAGVLNVSALHLTPFILIYFYGASSAGFFSLAQRAMGAPMAFLGMAIANVYLAELPRLKESEPERLMSFYLRSCRNLIAVGLPVVALATLILGGVST</sequence>
<gene>
    <name evidence="7" type="ORF">I0D00_03095</name>
</gene>
<dbReference type="InterPro" id="IPR050833">
    <property type="entry name" value="Poly_Biosynth_Transport"/>
</dbReference>
<keyword evidence="3 6" id="KW-0812">Transmembrane</keyword>
<evidence type="ECO:0000256" key="4">
    <source>
        <dbReference type="ARBA" id="ARBA00022989"/>
    </source>
</evidence>
<comment type="caution">
    <text evidence="7">The sequence shown here is derived from an EMBL/GenBank/DDBJ whole genome shotgun (WGS) entry which is preliminary data.</text>
</comment>
<dbReference type="RefSeq" id="WP_213638296.1">
    <property type="nucleotide sequence ID" value="NZ_JADPMV010000001.1"/>
</dbReference>
<evidence type="ECO:0000313" key="8">
    <source>
        <dbReference type="Proteomes" id="UP001196601"/>
    </source>
</evidence>
<evidence type="ECO:0000256" key="1">
    <source>
        <dbReference type="ARBA" id="ARBA00004651"/>
    </source>
</evidence>
<proteinExistence type="predicted"/>
<evidence type="ECO:0000256" key="2">
    <source>
        <dbReference type="ARBA" id="ARBA00022475"/>
    </source>
</evidence>
<keyword evidence="4 6" id="KW-1133">Transmembrane helix</keyword>
<feature type="transmembrane region" description="Helical" evidence="6">
    <location>
        <begin position="117"/>
        <end position="139"/>
    </location>
</feature>
<evidence type="ECO:0000313" key="7">
    <source>
        <dbReference type="EMBL" id="MBS7660938.1"/>
    </source>
</evidence>
<feature type="transmembrane region" description="Helical" evidence="6">
    <location>
        <begin position="151"/>
        <end position="170"/>
    </location>
</feature>
<feature type="transmembrane region" description="Helical" evidence="6">
    <location>
        <begin position="43"/>
        <end position="61"/>
    </location>
</feature>
<dbReference type="EMBL" id="JADPMV010000001">
    <property type="protein sequence ID" value="MBS7660938.1"/>
    <property type="molecule type" value="Genomic_DNA"/>
</dbReference>
<feature type="transmembrane region" description="Helical" evidence="6">
    <location>
        <begin position="82"/>
        <end position="111"/>
    </location>
</feature>
<feature type="transmembrane region" description="Helical" evidence="6">
    <location>
        <begin position="216"/>
        <end position="243"/>
    </location>
</feature>
<evidence type="ECO:0000256" key="6">
    <source>
        <dbReference type="SAM" id="Phobius"/>
    </source>
</evidence>
<organism evidence="7 8">
    <name type="scientific">Pseudomonas lalucatii</name>
    <dbReference type="NCBI Taxonomy" id="1424203"/>
    <lineage>
        <taxon>Bacteria</taxon>
        <taxon>Pseudomonadati</taxon>
        <taxon>Pseudomonadota</taxon>
        <taxon>Gammaproteobacteria</taxon>
        <taxon>Pseudomonadales</taxon>
        <taxon>Pseudomonadaceae</taxon>
        <taxon>Pseudomonas</taxon>
    </lineage>
</organism>
<accession>A0ABS5PWR1</accession>
<protein>
    <submittedName>
        <fullName evidence="7">Oligosaccharide flippase family protein</fullName>
    </submittedName>
</protein>